<feature type="chain" id="PRO_5011527048" evidence="2">
    <location>
        <begin position="23"/>
        <end position="319"/>
    </location>
</feature>
<evidence type="ECO:0000256" key="1">
    <source>
        <dbReference type="ARBA" id="ARBA00006987"/>
    </source>
</evidence>
<name>A0A1I3XRL3_9PROT</name>
<dbReference type="PANTHER" id="PTHR42928:SF5">
    <property type="entry name" value="BLR1237 PROTEIN"/>
    <property type="match status" value="1"/>
</dbReference>
<proteinExistence type="inferred from homology"/>
<protein>
    <submittedName>
        <fullName evidence="3">Tripartite-type tricarboxylate transporter, receptor component TctC</fullName>
    </submittedName>
</protein>
<keyword evidence="2" id="KW-0732">Signal</keyword>
<dbReference type="EMBL" id="FOSQ01000001">
    <property type="protein sequence ID" value="SFK22297.1"/>
    <property type="molecule type" value="Genomic_DNA"/>
</dbReference>
<keyword evidence="4" id="KW-1185">Reference proteome</keyword>
<evidence type="ECO:0000313" key="3">
    <source>
        <dbReference type="EMBL" id="SFK22297.1"/>
    </source>
</evidence>
<organism evidence="3 4">
    <name type="scientific">Falsiroseomonas stagni DSM 19981</name>
    <dbReference type="NCBI Taxonomy" id="1123062"/>
    <lineage>
        <taxon>Bacteria</taxon>
        <taxon>Pseudomonadati</taxon>
        <taxon>Pseudomonadota</taxon>
        <taxon>Alphaproteobacteria</taxon>
        <taxon>Acetobacterales</taxon>
        <taxon>Roseomonadaceae</taxon>
        <taxon>Falsiroseomonas</taxon>
    </lineage>
</organism>
<sequence>MPMLSRRALLAAGLAVPGIAHAQSARTIRFVVPFAAGGLTDIVTRMVAQHMAQTLDQTIVVENRPGGNAIIATEAVARAPKDGLTVLVGGTAGLPLNVLMRPTLPYTLEDFAPVALLFDGPLSLTINANLPARTIAEFVTFAKASRNPLRYATNGPGSVGHLFGILMANAMGIELTDVAYRGNGPSTIDLLAGIIEISVEAPTTTIEHVRAGRLRLLGLSFPERAPLLPEIPTFKEAGYPQLVTGFWTALLCPAGTPADVVARLNGAANRAMESETIRQRLASEALRAISGPPALLQQQMAQDMAQWGRIIREKNITLE</sequence>
<dbReference type="InterPro" id="IPR042100">
    <property type="entry name" value="Bug_dom1"/>
</dbReference>
<feature type="signal peptide" evidence="2">
    <location>
        <begin position="1"/>
        <end position="22"/>
    </location>
</feature>
<evidence type="ECO:0000256" key="2">
    <source>
        <dbReference type="SAM" id="SignalP"/>
    </source>
</evidence>
<comment type="similarity">
    <text evidence="1">Belongs to the UPF0065 (bug) family.</text>
</comment>
<dbReference type="Gene3D" id="3.40.190.150">
    <property type="entry name" value="Bordetella uptake gene, domain 1"/>
    <property type="match status" value="1"/>
</dbReference>
<dbReference type="PIRSF" id="PIRSF017082">
    <property type="entry name" value="YflP"/>
    <property type="match status" value="1"/>
</dbReference>
<dbReference type="Gene3D" id="3.40.190.10">
    <property type="entry name" value="Periplasmic binding protein-like II"/>
    <property type="match status" value="1"/>
</dbReference>
<evidence type="ECO:0000313" key="4">
    <source>
        <dbReference type="Proteomes" id="UP000199473"/>
    </source>
</evidence>
<dbReference type="CDD" id="cd07012">
    <property type="entry name" value="PBP2_Bug_TTT"/>
    <property type="match status" value="1"/>
</dbReference>
<dbReference type="InterPro" id="IPR005064">
    <property type="entry name" value="BUG"/>
</dbReference>
<reference evidence="3 4" key="1">
    <citation type="submission" date="2016-10" db="EMBL/GenBank/DDBJ databases">
        <authorList>
            <person name="de Groot N.N."/>
        </authorList>
    </citation>
    <scope>NUCLEOTIDE SEQUENCE [LARGE SCALE GENOMIC DNA]</scope>
    <source>
        <strain evidence="3 4">DSM 19981</strain>
    </source>
</reference>
<dbReference type="STRING" id="1123062.SAMN02745775_101597"/>
<dbReference type="PANTHER" id="PTHR42928">
    <property type="entry name" value="TRICARBOXYLATE-BINDING PROTEIN"/>
    <property type="match status" value="1"/>
</dbReference>
<dbReference type="Pfam" id="PF03401">
    <property type="entry name" value="TctC"/>
    <property type="match status" value="1"/>
</dbReference>
<accession>A0A1I3XRL3</accession>
<keyword evidence="3" id="KW-0675">Receptor</keyword>
<dbReference type="RefSeq" id="WP_092955241.1">
    <property type="nucleotide sequence ID" value="NZ_FOSQ01000001.1"/>
</dbReference>
<dbReference type="AlphaFoldDB" id="A0A1I3XRL3"/>
<gene>
    <name evidence="3" type="ORF">SAMN02745775_101597</name>
</gene>
<dbReference type="Proteomes" id="UP000199473">
    <property type="component" value="Unassembled WGS sequence"/>
</dbReference>
<dbReference type="OrthoDB" id="9780943at2"/>